<dbReference type="EMBL" id="CP001584">
    <property type="protein sequence ID" value="ADE29975.1"/>
    <property type="molecule type" value="Genomic_DNA"/>
</dbReference>
<dbReference type="AlphaFoldDB" id="D5AX36"/>
<sequence length="25" mass="2907">MKIRINKKGTTVDYLNKQLTTKPES</sequence>
<dbReference type="Proteomes" id="UP000006931">
    <property type="component" value="Chromosome"/>
</dbReference>
<proteinExistence type="predicted"/>
<reference evidence="1 2" key="1">
    <citation type="journal article" date="2010" name="Genome Res.">
        <title>Genomic, proteomic, and transcriptomic analysis of virulent and avirulent Rickettsia prowazekii reveals its adaptive mutation capabilities.</title>
        <authorList>
            <person name="Bechah Y."/>
            <person name="El Karkouri K."/>
            <person name="Mediannikov O."/>
            <person name="Leroy Q."/>
            <person name="Pelletier N."/>
            <person name="Robert C."/>
            <person name="Medigue C."/>
            <person name="Mege J.L."/>
            <person name="Raoult D."/>
        </authorList>
    </citation>
    <scope>NUCLEOTIDE SEQUENCE [LARGE SCALE GENOMIC DNA]</scope>
    <source>
        <strain evidence="1 2">Rp22</strain>
    </source>
</reference>
<name>D5AX36_RICPP</name>
<dbReference type="HOGENOM" id="CLU_3419163_0_0_5"/>
<accession>D5AX36</accession>
<protein>
    <submittedName>
        <fullName evidence="1">Uncharacterized protein</fullName>
    </submittedName>
</protein>
<gene>
    <name evidence="1" type="ORF">rpr22_CDSx478</name>
</gene>
<organism evidence="1 2">
    <name type="scientific">Rickettsia prowazekii (strain Rp22)</name>
    <dbReference type="NCBI Taxonomy" id="449216"/>
    <lineage>
        <taxon>Bacteria</taxon>
        <taxon>Pseudomonadati</taxon>
        <taxon>Pseudomonadota</taxon>
        <taxon>Alphaproteobacteria</taxon>
        <taxon>Rickettsiales</taxon>
        <taxon>Rickettsiaceae</taxon>
        <taxon>Rickettsieae</taxon>
        <taxon>Rickettsia</taxon>
        <taxon>typhus group</taxon>
    </lineage>
</organism>
<evidence type="ECO:0000313" key="2">
    <source>
        <dbReference type="Proteomes" id="UP000006931"/>
    </source>
</evidence>
<evidence type="ECO:0000313" key="1">
    <source>
        <dbReference type="EMBL" id="ADE29975.1"/>
    </source>
</evidence>
<dbReference type="KEGG" id="rpq:rpr22_CDSx478"/>